<gene>
    <name evidence="1" type="ORF">Nepgr_013396</name>
</gene>
<dbReference type="Proteomes" id="UP001279734">
    <property type="component" value="Unassembled WGS sequence"/>
</dbReference>
<keyword evidence="2" id="KW-1185">Reference proteome</keyword>
<organism evidence="1 2">
    <name type="scientific">Nepenthes gracilis</name>
    <name type="common">Slender pitcher plant</name>
    <dbReference type="NCBI Taxonomy" id="150966"/>
    <lineage>
        <taxon>Eukaryota</taxon>
        <taxon>Viridiplantae</taxon>
        <taxon>Streptophyta</taxon>
        <taxon>Embryophyta</taxon>
        <taxon>Tracheophyta</taxon>
        <taxon>Spermatophyta</taxon>
        <taxon>Magnoliopsida</taxon>
        <taxon>eudicotyledons</taxon>
        <taxon>Gunneridae</taxon>
        <taxon>Pentapetalae</taxon>
        <taxon>Caryophyllales</taxon>
        <taxon>Nepenthaceae</taxon>
        <taxon>Nepenthes</taxon>
    </lineage>
</organism>
<evidence type="ECO:0000313" key="1">
    <source>
        <dbReference type="EMBL" id="GMH11555.1"/>
    </source>
</evidence>
<protein>
    <submittedName>
        <fullName evidence="1">Uncharacterized protein</fullName>
    </submittedName>
</protein>
<reference evidence="1" key="1">
    <citation type="submission" date="2023-05" db="EMBL/GenBank/DDBJ databases">
        <title>Nepenthes gracilis genome sequencing.</title>
        <authorList>
            <person name="Fukushima K."/>
        </authorList>
    </citation>
    <scope>NUCLEOTIDE SEQUENCE</scope>
    <source>
        <strain evidence="1">SING2019-196</strain>
    </source>
</reference>
<dbReference type="EMBL" id="BSYO01000011">
    <property type="protein sequence ID" value="GMH11555.1"/>
    <property type="molecule type" value="Genomic_DNA"/>
</dbReference>
<dbReference type="AlphaFoldDB" id="A0AAD3SHC7"/>
<comment type="caution">
    <text evidence="1">The sequence shown here is derived from an EMBL/GenBank/DDBJ whole genome shotgun (WGS) entry which is preliminary data.</text>
</comment>
<sequence>MDGPLESFCYWRSSISIGVPKSFSPAGTLWSFLARQKCWRSLQSSRNAGDLLCPLECRRASVWLECHRASQLDMNASDLFSPAGMLEIFYVHWCARELQFGWNAGELLSPARMSEISSVRLEYLRSSMSIGVPESFSPVGMLESF</sequence>
<proteinExistence type="predicted"/>
<accession>A0AAD3SHC7</accession>
<name>A0AAD3SHC7_NEPGR</name>
<evidence type="ECO:0000313" key="2">
    <source>
        <dbReference type="Proteomes" id="UP001279734"/>
    </source>
</evidence>